<accession>A0ABR9ZSQ8</accession>
<proteinExistence type="predicted"/>
<protein>
    <submittedName>
        <fullName evidence="3">MBL fold metallo-hydrolase</fullName>
    </submittedName>
</protein>
<dbReference type="RefSeq" id="WP_194701730.1">
    <property type="nucleotide sequence ID" value="NZ_JADKNH010000005.1"/>
</dbReference>
<keyword evidence="1" id="KW-0378">Hydrolase</keyword>
<dbReference type="PANTHER" id="PTHR43546">
    <property type="entry name" value="UPF0173 METAL-DEPENDENT HYDROLASE MJ1163-RELATED"/>
    <property type="match status" value="1"/>
</dbReference>
<evidence type="ECO:0000256" key="1">
    <source>
        <dbReference type="ARBA" id="ARBA00022801"/>
    </source>
</evidence>
<evidence type="ECO:0000313" key="4">
    <source>
        <dbReference type="Proteomes" id="UP000614200"/>
    </source>
</evidence>
<dbReference type="InterPro" id="IPR036866">
    <property type="entry name" value="RibonucZ/Hydroxyglut_hydro"/>
</dbReference>
<evidence type="ECO:0000313" key="3">
    <source>
        <dbReference type="EMBL" id="MBF4693502.1"/>
    </source>
</evidence>
<gene>
    <name evidence="3" type="ORF">ISU02_10240</name>
</gene>
<dbReference type="InterPro" id="IPR001279">
    <property type="entry name" value="Metallo-B-lactamas"/>
</dbReference>
<keyword evidence="4" id="KW-1185">Reference proteome</keyword>
<dbReference type="InterPro" id="IPR050114">
    <property type="entry name" value="UPF0173_UPF0282_UlaG_hydrolase"/>
</dbReference>
<dbReference type="EMBL" id="JADKNH010000005">
    <property type="protein sequence ID" value="MBF4693502.1"/>
    <property type="molecule type" value="Genomic_DNA"/>
</dbReference>
<comment type="caution">
    <text evidence="3">The sequence shown here is derived from an EMBL/GenBank/DDBJ whole genome shotgun (WGS) entry which is preliminary data.</text>
</comment>
<dbReference type="Pfam" id="PF12706">
    <property type="entry name" value="Lactamase_B_2"/>
    <property type="match status" value="1"/>
</dbReference>
<sequence>MIYKHFRHATSLLTYGDFTFLLDPMLAPKEDKPPIQNSSNDNRNPRVDFPIQLDQIEYPNFCLVTHLHLDHFDDYARNLLPKDIGLICQTQDASKFRDMGFNNLYPVETSIVIGSVEIVRVPGQHGTGEIAKLMGTSSGYILKTAHQPTLYLTGDTIYYDAIAQTLDEYKPEIILAFTGGARFKVGDPITLTPEDVQSIRLKAPKATIICTHLEAINHCLTTRGNLKEHLLAHSEGSFIIPADGELIHI</sequence>
<reference evidence="3 4" key="1">
    <citation type="submission" date="2020-11" db="EMBL/GenBank/DDBJ databases">
        <title>Fusibacter basophilias sp. nov.</title>
        <authorList>
            <person name="Qiu D."/>
        </authorList>
    </citation>
    <scope>NUCLEOTIDE SEQUENCE [LARGE SCALE GENOMIC DNA]</scope>
    <source>
        <strain evidence="3 4">Q10-2</strain>
    </source>
</reference>
<organism evidence="3 4">
    <name type="scientific">Fusibacter ferrireducens</name>
    <dbReference type="NCBI Taxonomy" id="2785058"/>
    <lineage>
        <taxon>Bacteria</taxon>
        <taxon>Bacillati</taxon>
        <taxon>Bacillota</taxon>
        <taxon>Clostridia</taxon>
        <taxon>Eubacteriales</taxon>
        <taxon>Eubacteriales Family XII. Incertae Sedis</taxon>
        <taxon>Fusibacter</taxon>
    </lineage>
</organism>
<dbReference type="Proteomes" id="UP000614200">
    <property type="component" value="Unassembled WGS sequence"/>
</dbReference>
<dbReference type="Gene3D" id="3.60.15.10">
    <property type="entry name" value="Ribonuclease Z/Hydroxyacylglutathione hydrolase-like"/>
    <property type="match status" value="1"/>
</dbReference>
<evidence type="ECO:0000259" key="2">
    <source>
        <dbReference type="Pfam" id="PF12706"/>
    </source>
</evidence>
<name>A0ABR9ZSQ8_9FIRM</name>
<feature type="domain" description="Metallo-beta-lactamase" evidence="2">
    <location>
        <begin position="43"/>
        <end position="212"/>
    </location>
</feature>
<dbReference type="SUPFAM" id="SSF56281">
    <property type="entry name" value="Metallo-hydrolase/oxidoreductase"/>
    <property type="match status" value="1"/>
</dbReference>
<dbReference type="PANTHER" id="PTHR43546:SF9">
    <property type="entry name" value="L-ASCORBATE-6-PHOSPHATE LACTONASE ULAG-RELATED"/>
    <property type="match status" value="1"/>
</dbReference>